<dbReference type="SUPFAM" id="SSF53474">
    <property type="entry name" value="alpha/beta-Hydrolases"/>
    <property type="match status" value="1"/>
</dbReference>
<name>A0A841IUA4_9SPHN</name>
<dbReference type="RefSeq" id="WP_184076696.1">
    <property type="nucleotide sequence ID" value="NZ_JACIJP010000001.1"/>
</dbReference>
<dbReference type="Proteomes" id="UP000552700">
    <property type="component" value="Unassembled WGS sequence"/>
</dbReference>
<dbReference type="EMBL" id="JACIJP010000001">
    <property type="protein sequence ID" value="MBB6122499.1"/>
    <property type="molecule type" value="Genomic_DNA"/>
</dbReference>
<dbReference type="PANTHER" id="PTHR37946">
    <property type="entry name" value="SLL1969 PROTEIN"/>
    <property type="match status" value="1"/>
</dbReference>
<evidence type="ECO:0000313" key="3">
    <source>
        <dbReference type="Proteomes" id="UP000552700"/>
    </source>
</evidence>
<keyword evidence="3" id="KW-1185">Reference proteome</keyword>
<feature type="domain" description="DUF7379" evidence="1">
    <location>
        <begin position="52"/>
        <end position="115"/>
    </location>
</feature>
<protein>
    <submittedName>
        <fullName evidence="2">Pimeloyl-ACP methyl ester carboxylesterase</fullName>
    </submittedName>
</protein>
<organism evidence="2 3">
    <name type="scientific">Sphingobium subterraneum</name>
    <dbReference type="NCBI Taxonomy" id="627688"/>
    <lineage>
        <taxon>Bacteria</taxon>
        <taxon>Pseudomonadati</taxon>
        <taxon>Pseudomonadota</taxon>
        <taxon>Alphaproteobacteria</taxon>
        <taxon>Sphingomonadales</taxon>
        <taxon>Sphingomonadaceae</taxon>
        <taxon>Sphingobium</taxon>
    </lineage>
</organism>
<dbReference type="Gene3D" id="3.40.50.1820">
    <property type="entry name" value="alpha/beta hydrolase"/>
    <property type="match status" value="1"/>
</dbReference>
<dbReference type="Pfam" id="PF24096">
    <property type="entry name" value="DUF7379"/>
    <property type="match status" value="1"/>
</dbReference>
<dbReference type="AlphaFoldDB" id="A0A841IUA4"/>
<evidence type="ECO:0000313" key="2">
    <source>
        <dbReference type="EMBL" id="MBB6122499.1"/>
    </source>
</evidence>
<dbReference type="InterPro" id="IPR029058">
    <property type="entry name" value="AB_hydrolase_fold"/>
</dbReference>
<gene>
    <name evidence="2" type="ORF">FHS92_000206</name>
</gene>
<evidence type="ECO:0000259" key="1">
    <source>
        <dbReference type="Pfam" id="PF24096"/>
    </source>
</evidence>
<dbReference type="PANTHER" id="PTHR37946:SF1">
    <property type="entry name" value="SLL1969 PROTEIN"/>
    <property type="match status" value="1"/>
</dbReference>
<sequence length="217" mass="23668">MTASQPVALLLHGWMSHPVAWAALARDLRTNGYRVEAPFYPSRRLPLSRIAARLAQWMTVQGLESAPRLDIIGHSMGGLVARALIATHRPPNLGSVVMLGTPNAGSEIADWLNTHPAGRMLLGRAAPVLVTRREEWLLTHLGPVDYPLGVIAGSQALFESPFTRNLPKPHDGKVSVAATHLEGQSDHIVLPITHSMLPFHRASREQALHFLAQGAFH</sequence>
<comment type="caution">
    <text evidence="2">The sequence shown here is derived from an EMBL/GenBank/DDBJ whole genome shotgun (WGS) entry which is preliminary data.</text>
</comment>
<reference evidence="2 3" key="1">
    <citation type="submission" date="2020-08" db="EMBL/GenBank/DDBJ databases">
        <title>Genomic Encyclopedia of Type Strains, Phase IV (KMG-IV): sequencing the most valuable type-strain genomes for metagenomic binning, comparative biology and taxonomic classification.</title>
        <authorList>
            <person name="Goeker M."/>
        </authorList>
    </citation>
    <scope>NUCLEOTIDE SEQUENCE [LARGE SCALE GENOMIC DNA]</scope>
    <source>
        <strain evidence="2 3">DSM 102255</strain>
    </source>
</reference>
<dbReference type="InterPro" id="IPR055803">
    <property type="entry name" value="DUF7379"/>
</dbReference>
<accession>A0A841IUA4</accession>
<proteinExistence type="predicted"/>